<accession>A0A9X3AZE7</accession>
<evidence type="ECO:0008006" key="4">
    <source>
        <dbReference type="Google" id="ProtNLM"/>
    </source>
</evidence>
<dbReference type="Proteomes" id="UP001149009">
    <property type="component" value="Unassembled WGS sequence"/>
</dbReference>
<evidence type="ECO:0000256" key="1">
    <source>
        <dbReference type="SAM" id="Coils"/>
    </source>
</evidence>
<evidence type="ECO:0000313" key="3">
    <source>
        <dbReference type="Proteomes" id="UP001149009"/>
    </source>
</evidence>
<dbReference type="RefSeq" id="WP_261514502.1">
    <property type="nucleotide sequence ID" value="NZ_JAODNV010000006.1"/>
</dbReference>
<keyword evidence="3" id="KW-1185">Reference proteome</keyword>
<gene>
    <name evidence="2" type="ORF">NYR54_04950</name>
</gene>
<sequence length="107" mass="11700">MLDLGKLRARERSLLQRKAKLETDLARLRAREKAAARKDDTRRKIVLGAVVLAAVEAGDVPADSVRRLVRKHAAERDKKLFVGTPFAVADGATESAPPDAPETAMQE</sequence>
<comment type="caution">
    <text evidence="2">The sequence shown here is derived from an EMBL/GenBank/DDBJ whole genome shotgun (WGS) entry which is preliminary data.</text>
</comment>
<name>A0A9X3AZE7_9HYPH</name>
<keyword evidence="1" id="KW-0175">Coiled coil</keyword>
<protein>
    <recommendedName>
        <fullName evidence="4">Conjugal transfer protein TraD</fullName>
    </recommendedName>
</protein>
<evidence type="ECO:0000313" key="2">
    <source>
        <dbReference type="EMBL" id="MCT8989644.1"/>
    </source>
</evidence>
<proteinExistence type="predicted"/>
<dbReference type="EMBL" id="JAODNV010000006">
    <property type="protein sequence ID" value="MCT8989644.1"/>
    <property type="molecule type" value="Genomic_DNA"/>
</dbReference>
<reference evidence="2" key="1">
    <citation type="submission" date="2022-08" db="EMBL/GenBank/DDBJ databases">
        <title>Chelativorans sichuanense sp. nov., a paraffin oil-degrading bacterium isolated from a mixture of oil-based drill cuttings and paddy soil.</title>
        <authorList>
            <person name="Yu J."/>
            <person name="Liu H."/>
            <person name="Chen Q."/>
        </authorList>
    </citation>
    <scope>NUCLEOTIDE SEQUENCE</scope>
    <source>
        <strain evidence="2">SCAU 2101</strain>
    </source>
</reference>
<organism evidence="2 3">
    <name type="scientific">Chelativorans petroleitrophicus</name>
    <dbReference type="NCBI Taxonomy" id="2975484"/>
    <lineage>
        <taxon>Bacteria</taxon>
        <taxon>Pseudomonadati</taxon>
        <taxon>Pseudomonadota</taxon>
        <taxon>Alphaproteobacteria</taxon>
        <taxon>Hyphomicrobiales</taxon>
        <taxon>Phyllobacteriaceae</taxon>
        <taxon>Chelativorans</taxon>
    </lineage>
</organism>
<dbReference type="AlphaFoldDB" id="A0A9X3AZE7"/>
<feature type="coiled-coil region" evidence="1">
    <location>
        <begin position="11"/>
        <end position="38"/>
    </location>
</feature>